<dbReference type="Pfam" id="PF05685">
    <property type="entry name" value="Uma2"/>
    <property type="match status" value="1"/>
</dbReference>
<reference evidence="2 3" key="1">
    <citation type="submission" date="2018-05" db="EMBL/GenBank/DDBJ databases">
        <title>Leucothrix arctica sp. nov., isolated from Arctic seawater.</title>
        <authorList>
            <person name="Choi A."/>
            <person name="Baek K."/>
        </authorList>
    </citation>
    <scope>NUCLEOTIDE SEQUENCE [LARGE SCALE GENOMIC DNA]</scope>
    <source>
        <strain evidence="2 3">JCM 18388</strain>
    </source>
</reference>
<evidence type="ECO:0000313" key="2">
    <source>
        <dbReference type="EMBL" id="PWQ95812.1"/>
    </source>
</evidence>
<comment type="caution">
    <text evidence="2">The sequence shown here is derived from an EMBL/GenBank/DDBJ whole genome shotgun (WGS) entry which is preliminary data.</text>
</comment>
<keyword evidence="2" id="KW-0540">Nuclease</keyword>
<dbReference type="AlphaFoldDB" id="A0A317CHR6"/>
<dbReference type="OrthoDB" id="9799703at2"/>
<sequence>MYKLLAEDLPNYTYEDYYLWEGDWELVEGVPYAMVPAPVKIHQQLVGYLFKYVSEALEHCPDCDVLLDEDWKVSSQTILKPDLSVVCGDENPKFISKTPDVVFEVLSPSTARRDEGLKYRLYQEEGVRYYVLVYPDELVAKVYHLINGQYQKAAECDIDLFQFDGISCPFPLSFERVFQRFRK</sequence>
<evidence type="ECO:0000259" key="1">
    <source>
        <dbReference type="Pfam" id="PF05685"/>
    </source>
</evidence>
<dbReference type="Proteomes" id="UP000245539">
    <property type="component" value="Unassembled WGS sequence"/>
</dbReference>
<feature type="domain" description="Putative restriction endonuclease" evidence="1">
    <location>
        <begin position="15"/>
        <end position="153"/>
    </location>
</feature>
<dbReference type="PANTHER" id="PTHR36558">
    <property type="entry name" value="GLR1098 PROTEIN"/>
    <property type="match status" value="1"/>
</dbReference>
<organism evidence="2 3">
    <name type="scientific">Leucothrix pacifica</name>
    <dbReference type="NCBI Taxonomy" id="1247513"/>
    <lineage>
        <taxon>Bacteria</taxon>
        <taxon>Pseudomonadati</taxon>
        <taxon>Pseudomonadota</taxon>
        <taxon>Gammaproteobacteria</taxon>
        <taxon>Thiotrichales</taxon>
        <taxon>Thiotrichaceae</taxon>
        <taxon>Leucothrix</taxon>
    </lineage>
</organism>
<accession>A0A317CHR6</accession>
<dbReference type="PANTHER" id="PTHR36558:SF1">
    <property type="entry name" value="RESTRICTION ENDONUCLEASE DOMAIN-CONTAINING PROTEIN-RELATED"/>
    <property type="match status" value="1"/>
</dbReference>
<dbReference type="InterPro" id="IPR011335">
    <property type="entry name" value="Restrct_endonuc-II-like"/>
</dbReference>
<dbReference type="SUPFAM" id="SSF52980">
    <property type="entry name" value="Restriction endonuclease-like"/>
    <property type="match status" value="1"/>
</dbReference>
<proteinExistence type="predicted"/>
<dbReference type="InterPro" id="IPR012296">
    <property type="entry name" value="Nuclease_put_TT1808"/>
</dbReference>
<gene>
    <name evidence="2" type="ORF">DKW60_14015</name>
</gene>
<keyword evidence="3" id="KW-1185">Reference proteome</keyword>
<dbReference type="CDD" id="cd06260">
    <property type="entry name" value="DUF820-like"/>
    <property type="match status" value="1"/>
</dbReference>
<dbReference type="GO" id="GO:0004519">
    <property type="term" value="F:endonuclease activity"/>
    <property type="evidence" value="ECO:0007669"/>
    <property type="project" value="UniProtKB-KW"/>
</dbReference>
<dbReference type="Gene3D" id="3.90.1570.10">
    <property type="entry name" value="tt1808, chain A"/>
    <property type="match status" value="1"/>
</dbReference>
<keyword evidence="2" id="KW-0255">Endonuclease</keyword>
<dbReference type="InterPro" id="IPR008538">
    <property type="entry name" value="Uma2"/>
</dbReference>
<keyword evidence="2" id="KW-0378">Hydrolase</keyword>
<protein>
    <submittedName>
        <fullName evidence="2">Uma2 family endonuclease</fullName>
    </submittedName>
</protein>
<dbReference type="EMBL" id="QGKM01000041">
    <property type="protein sequence ID" value="PWQ95812.1"/>
    <property type="molecule type" value="Genomic_DNA"/>
</dbReference>
<dbReference type="RefSeq" id="WP_109838284.1">
    <property type="nucleotide sequence ID" value="NZ_QGKM01000041.1"/>
</dbReference>
<evidence type="ECO:0000313" key="3">
    <source>
        <dbReference type="Proteomes" id="UP000245539"/>
    </source>
</evidence>
<name>A0A317CHR6_9GAMM</name>